<evidence type="ECO:0000256" key="1">
    <source>
        <dbReference type="ARBA" id="ARBA00022553"/>
    </source>
</evidence>
<reference evidence="4" key="1">
    <citation type="journal article" date="2020" name="mSystems">
        <title>Genome- and Community-Level Interaction Insights into Carbon Utilization and Element Cycling Functions of Hydrothermarchaeota in Hydrothermal Sediment.</title>
        <authorList>
            <person name="Zhou Z."/>
            <person name="Liu Y."/>
            <person name="Xu W."/>
            <person name="Pan J."/>
            <person name="Luo Z.H."/>
            <person name="Li M."/>
        </authorList>
    </citation>
    <scope>NUCLEOTIDE SEQUENCE [LARGE SCALE GENOMIC DNA]</scope>
    <source>
        <strain evidence="4">SpSt-289</strain>
    </source>
</reference>
<comment type="caution">
    <text evidence="4">The sequence shown here is derived from an EMBL/GenBank/DDBJ whole genome shotgun (WGS) entry which is preliminary data.</text>
</comment>
<dbReference type="InterPro" id="IPR050595">
    <property type="entry name" value="Bact_response_regulator"/>
</dbReference>
<dbReference type="InterPro" id="IPR001789">
    <property type="entry name" value="Sig_transdc_resp-reg_receiver"/>
</dbReference>
<dbReference type="Pfam" id="PF00072">
    <property type="entry name" value="Response_reg"/>
    <property type="match status" value="1"/>
</dbReference>
<dbReference type="PROSITE" id="PS50110">
    <property type="entry name" value="RESPONSE_REGULATORY"/>
    <property type="match status" value="1"/>
</dbReference>
<dbReference type="PANTHER" id="PTHR44591:SF3">
    <property type="entry name" value="RESPONSE REGULATORY DOMAIN-CONTAINING PROTEIN"/>
    <property type="match status" value="1"/>
</dbReference>
<organism evidence="4">
    <name type="scientific">Caldilinea aerophila</name>
    <dbReference type="NCBI Taxonomy" id="133453"/>
    <lineage>
        <taxon>Bacteria</taxon>
        <taxon>Bacillati</taxon>
        <taxon>Chloroflexota</taxon>
        <taxon>Caldilineae</taxon>
        <taxon>Caldilineales</taxon>
        <taxon>Caldilineaceae</taxon>
        <taxon>Caldilinea</taxon>
    </lineage>
</organism>
<evidence type="ECO:0000313" key="4">
    <source>
        <dbReference type="EMBL" id="HDX33467.1"/>
    </source>
</evidence>
<dbReference type="EMBL" id="DSMG01000193">
    <property type="protein sequence ID" value="HDX33467.1"/>
    <property type="molecule type" value="Genomic_DNA"/>
</dbReference>
<name>A0A7C1JV85_9CHLR</name>
<evidence type="ECO:0000256" key="2">
    <source>
        <dbReference type="PROSITE-ProRule" id="PRU00169"/>
    </source>
</evidence>
<dbReference type="Gene3D" id="3.40.50.2300">
    <property type="match status" value="1"/>
</dbReference>
<dbReference type="Gene3D" id="3.30.565.10">
    <property type="entry name" value="Histidine kinase-like ATPase, C-terminal domain"/>
    <property type="match status" value="1"/>
</dbReference>
<evidence type="ECO:0000259" key="3">
    <source>
        <dbReference type="PROSITE" id="PS50110"/>
    </source>
</evidence>
<dbReference type="PANTHER" id="PTHR44591">
    <property type="entry name" value="STRESS RESPONSE REGULATOR PROTEIN 1"/>
    <property type="match status" value="1"/>
</dbReference>
<dbReference type="GO" id="GO:0000160">
    <property type="term" value="P:phosphorelay signal transduction system"/>
    <property type="evidence" value="ECO:0007669"/>
    <property type="project" value="InterPro"/>
</dbReference>
<sequence length="434" mass="48233">MTEKDVLQDEPKDEADTFVQMVRATLLHLYDNAYLQNHPLTALWAGDSPGDRLTHAQDLRRTLLDCIERLRPQSTAHGDAARVYAVLTYRCVDGLTIEEIERKLGLSRRQVYREFSKGVEAVAAQLQDLLRTRNLPSLPRATAVAESEAAPSRRELAEAELMRLRKEMRSESLDLRQLVESLCALLNARLQPRGLRFDLSELHPTPPVLADRALLRQALLNLFSYAIDVLPPNTTLRLSTLEIEGAVQLHLRQQALPDASEMHMTKHASPSPRREGVALAVAESLIAAQNGRLMLHEAPGAWLAEVALPTAQAPTVLIIDDNQGLIELFQRYLAGHRIVVIGARGGEEALQLLQQVTPQAILLDVMMPHQDGWEVLQRLRKEAAPTTPILVCSVLREHELALSLGANDALVKPVSQPALLDALRRWLGTLHPLA</sequence>
<keyword evidence="4" id="KW-0808">Transferase</keyword>
<protein>
    <submittedName>
        <fullName evidence="4">Hybrid sensor histidine kinase/response regulator</fullName>
    </submittedName>
</protein>
<feature type="modified residue" description="4-aspartylphosphate" evidence="2">
    <location>
        <position position="364"/>
    </location>
</feature>
<dbReference type="SUPFAM" id="SSF52172">
    <property type="entry name" value="CheY-like"/>
    <property type="match status" value="1"/>
</dbReference>
<keyword evidence="1 2" id="KW-0597">Phosphoprotein</keyword>
<dbReference type="SUPFAM" id="SSF55874">
    <property type="entry name" value="ATPase domain of HSP90 chaperone/DNA topoisomerase II/histidine kinase"/>
    <property type="match status" value="1"/>
</dbReference>
<dbReference type="CDD" id="cd17574">
    <property type="entry name" value="REC_OmpR"/>
    <property type="match status" value="1"/>
</dbReference>
<dbReference type="Gene3D" id="1.10.10.10">
    <property type="entry name" value="Winged helix-like DNA-binding domain superfamily/Winged helix DNA-binding domain"/>
    <property type="match status" value="1"/>
</dbReference>
<dbReference type="AlphaFoldDB" id="A0A7C1JV85"/>
<proteinExistence type="predicted"/>
<accession>A0A7C1JV85</accession>
<dbReference type="InterPro" id="IPR036388">
    <property type="entry name" value="WH-like_DNA-bd_sf"/>
</dbReference>
<feature type="domain" description="Response regulatory" evidence="3">
    <location>
        <begin position="315"/>
        <end position="427"/>
    </location>
</feature>
<dbReference type="GO" id="GO:0016301">
    <property type="term" value="F:kinase activity"/>
    <property type="evidence" value="ECO:0007669"/>
    <property type="project" value="UniProtKB-KW"/>
</dbReference>
<dbReference type="SMART" id="SM00448">
    <property type="entry name" value="REC"/>
    <property type="match status" value="1"/>
</dbReference>
<dbReference type="InterPro" id="IPR036890">
    <property type="entry name" value="HATPase_C_sf"/>
</dbReference>
<gene>
    <name evidence="4" type="ORF">ENQ20_18580</name>
</gene>
<dbReference type="InterPro" id="IPR011006">
    <property type="entry name" value="CheY-like_superfamily"/>
</dbReference>
<keyword evidence="4" id="KW-0418">Kinase</keyword>